<accession>A0A426YAP8</accession>
<evidence type="ECO:0000256" key="1">
    <source>
        <dbReference type="SAM" id="MobiDB-lite"/>
    </source>
</evidence>
<dbReference type="AlphaFoldDB" id="A0A426YAP8"/>
<organism evidence="2 3">
    <name type="scientific">Ensete ventricosum</name>
    <name type="common">Abyssinian banana</name>
    <name type="synonym">Musa ensete</name>
    <dbReference type="NCBI Taxonomy" id="4639"/>
    <lineage>
        <taxon>Eukaryota</taxon>
        <taxon>Viridiplantae</taxon>
        <taxon>Streptophyta</taxon>
        <taxon>Embryophyta</taxon>
        <taxon>Tracheophyta</taxon>
        <taxon>Spermatophyta</taxon>
        <taxon>Magnoliopsida</taxon>
        <taxon>Liliopsida</taxon>
        <taxon>Zingiberales</taxon>
        <taxon>Musaceae</taxon>
        <taxon>Ensete</taxon>
    </lineage>
</organism>
<dbReference type="EMBL" id="AMZH03013748">
    <property type="protein sequence ID" value="RRT48760.1"/>
    <property type="molecule type" value="Genomic_DNA"/>
</dbReference>
<name>A0A426YAP8_ENSVE</name>
<dbReference type="Gene3D" id="2.40.70.10">
    <property type="entry name" value="Acid Proteases"/>
    <property type="match status" value="1"/>
</dbReference>
<sequence length="145" mass="16834">MAFVRRTLLLLSPDTEGFYEHEEEDLKHEEEVTEEEPQPSDCMVHALAGYANLQTMNVGRFLKQHPITILIDTRSINNFMNSKVATRMIPYIEDCSRFDVKVANGRILKYDRRCPHMKLMLQDQDISADFFLLPLDDSEVVLSIE</sequence>
<gene>
    <name evidence="2" type="ORF">B296_00046311</name>
</gene>
<feature type="region of interest" description="Disordered" evidence="1">
    <location>
        <begin position="19"/>
        <end position="38"/>
    </location>
</feature>
<reference evidence="2 3" key="1">
    <citation type="journal article" date="2014" name="Agronomy (Basel)">
        <title>A Draft Genome Sequence for Ensete ventricosum, the Drought-Tolerant Tree Against Hunger.</title>
        <authorList>
            <person name="Harrison J."/>
            <person name="Moore K.A."/>
            <person name="Paszkiewicz K."/>
            <person name="Jones T."/>
            <person name="Grant M."/>
            <person name="Ambacheew D."/>
            <person name="Muzemil S."/>
            <person name="Studholme D.J."/>
        </authorList>
    </citation>
    <scope>NUCLEOTIDE SEQUENCE [LARGE SCALE GENOMIC DNA]</scope>
</reference>
<dbReference type="Proteomes" id="UP000287651">
    <property type="component" value="Unassembled WGS sequence"/>
</dbReference>
<feature type="compositionally biased region" description="Basic and acidic residues" evidence="1">
    <location>
        <begin position="19"/>
        <end position="30"/>
    </location>
</feature>
<evidence type="ECO:0000313" key="3">
    <source>
        <dbReference type="Proteomes" id="UP000287651"/>
    </source>
</evidence>
<proteinExistence type="predicted"/>
<dbReference type="InterPro" id="IPR021109">
    <property type="entry name" value="Peptidase_aspartic_dom_sf"/>
</dbReference>
<comment type="caution">
    <text evidence="2">The sequence shown here is derived from an EMBL/GenBank/DDBJ whole genome shotgun (WGS) entry which is preliminary data.</text>
</comment>
<dbReference type="CDD" id="cd00303">
    <property type="entry name" value="retropepsin_like"/>
    <property type="match status" value="1"/>
</dbReference>
<protein>
    <submittedName>
        <fullName evidence="2">Uncharacterized protein</fullName>
    </submittedName>
</protein>
<evidence type="ECO:0000313" key="2">
    <source>
        <dbReference type="EMBL" id="RRT48760.1"/>
    </source>
</evidence>